<evidence type="ECO:0000256" key="3">
    <source>
        <dbReference type="ARBA" id="ARBA00022481"/>
    </source>
</evidence>
<evidence type="ECO:0000256" key="4">
    <source>
        <dbReference type="ARBA" id="ARBA00022603"/>
    </source>
</evidence>
<dbReference type="InterPro" id="IPR028162">
    <property type="entry name" value="Met8_C"/>
</dbReference>
<reference evidence="15 16" key="1">
    <citation type="submission" date="2014-04" db="EMBL/GenBank/DDBJ databases">
        <authorList>
            <consortium name="DOE Joint Genome Institute"/>
            <person name="Kuo A."/>
            <person name="Kohler A."/>
            <person name="Nagy L.G."/>
            <person name="Floudas D."/>
            <person name="Copeland A."/>
            <person name="Barry K.W."/>
            <person name="Cichocki N."/>
            <person name="Veneault-Fourrey C."/>
            <person name="LaButti K."/>
            <person name="Lindquist E.A."/>
            <person name="Lipzen A."/>
            <person name="Lundell T."/>
            <person name="Morin E."/>
            <person name="Murat C."/>
            <person name="Sun H."/>
            <person name="Tunlid A."/>
            <person name="Henrissat B."/>
            <person name="Grigoriev I.V."/>
            <person name="Hibbett D.S."/>
            <person name="Martin F."/>
            <person name="Nordberg H.P."/>
            <person name="Cantor M.N."/>
            <person name="Hua S.X."/>
        </authorList>
    </citation>
    <scope>NUCLEOTIDE SEQUENCE [LARGE SCALE GENOMIC DNA]</scope>
    <source>
        <strain evidence="15 16">LaAM-08-1</strain>
    </source>
</reference>
<evidence type="ECO:0000313" key="16">
    <source>
        <dbReference type="Proteomes" id="UP000054477"/>
    </source>
</evidence>
<evidence type="ECO:0000256" key="2">
    <source>
        <dbReference type="ARBA" id="ARBA00012400"/>
    </source>
</evidence>
<keyword evidence="9" id="KW-0627">Porphyrin biosynthesis</keyword>
<dbReference type="GO" id="GO:0019354">
    <property type="term" value="P:siroheme biosynthetic process"/>
    <property type="evidence" value="ECO:0007669"/>
    <property type="project" value="InterPro"/>
</dbReference>
<comment type="similarity">
    <text evidence="10">In the N-terminal section; belongs to the precorrin methyltransferase family.</text>
</comment>
<dbReference type="Pfam" id="PF14824">
    <property type="entry name" value="Sirohm_synth_M"/>
    <property type="match status" value="1"/>
</dbReference>
<organism evidence="15 16">
    <name type="scientific">Laccaria amethystina LaAM-08-1</name>
    <dbReference type="NCBI Taxonomy" id="1095629"/>
    <lineage>
        <taxon>Eukaryota</taxon>
        <taxon>Fungi</taxon>
        <taxon>Dikarya</taxon>
        <taxon>Basidiomycota</taxon>
        <taxon>Agaricomycotina</taxon>
        <taxon>Agaricomycetes</taxon>
        <taxon>Agaricomycetidae</taxon>
        <taxon>Agaricales</taxon>
        <taxon>Agaricineae</taxon>
        <taxon>Hydnangiaceae</taxon>
        <taxon>Laccaria</taxon>
    </lineage>
</organism>
<evidence type="ECO:0000256" key="6">
    <source>
        <dbReference type="ARBA" id="ARBA00022691"/>
    </source>
</evidence>
<evidence type="ECO:0000259" key="13">
    <source>
        <dbReference type="Pfam" id="PF14823"/>
    </source>
</evidence>
<dbReference type="Pfam" id="PF00590">
    <property type="entry name" value="TP_methylase"/>
    <property type="match status" value="1"/>
</dbReference>
<feature type="domain" description="Tetrapyrrole methylase" evidence="12">
    <location>
        <begin position="281"/>
        <end position="494"/>
    </location>
</feature>
<sequence>MFPNPRTGASLILSFRLASRGILIIGSGPLAASRAFAALEADASHVYILAKGGLRSACEEIQWRVRERQLEFIDWDQLVDLDAWLTGRTDIALACITDTLLGSPLRSRASTEELYILLQKHRIPVNTTDTPDLCNYSFTSSHRFLDPTTGEPTPLQVGVTTNGEGCRLASRITREVVARLPKDVGCAVQSVGRMRRLAKSKTMDDTDADEVSAEDSGVLTPNRPVEEPTLHRLKWVAQVSEYWPLSKLATLSEEEMLELTVDKPLNPPTIHSLSPTPKPGRIVLLGSGPGHPALLTLLTHQILTTHADLVLADKLVPQGVLDLIPSKAELVIAKKFPGNADKSQEEMMDLAVQGARKGLCVVRLKQGDPSIYARSSEEVLFFRARGFEPLLVPGISSALAGPTFGGIPLTHRGVAESVVVCTGVGRGGRGVQMPEYERGRTLVILMGVARLQRVVDALLGVSSPTHYPPYLPIAIIERASLPDQRVTSGTLSTIVQALEAGGPQRPPGMIVVGWSVLGLWGDGAAGAGVLDDGEGDEGARRERDEQRVKEWLGGEGWRVREGLDEAWAGLDKGWLERGVS</sequence>
<keyword evidence="8" id="KW-0520">NAD</keyword>
<comment type="subunit">
    <text evidence="1">Homodimer.</text>
</comment>
<evidence type="ECO:0000256" key="8">
    <source>
        <dbReference type="ARBA" id="ARBA00023027"/>
    </source>
</evidence>
<dbReference type="SUPFAM" id="SSF75615">
    <property type="entry name" value="Siroheme synthase middle domains-like"/>
    <property type="match status" value="1"/>
</dbReference>
<dbReference type="InterPro" id="IPR014776">
    <property type="entry name" value="4pyrrole_Mease_sub2"/>
</dbReference>
<evidence type="ECO:0000256" key="11">
    <source>
        <dbReference type="SAM" id="MobiDB-lite"/>
    </source>
</evidence>
<dbReference type="SUPFAM" id="SSF53790">
    <property type="entry name" value="Tetrapyrrole methylase"/>
    <property type="match status" value="1"/>
</dbReference>
<accession>A0A0C9YA04</accession>
<evidence type="ECO:0000256" key="9">
    <source>
        <dbReference type="ARBA" id="ARBA00023244"/>
    </source>
</evidence>
<protein>
    <recommendedName>
        <fullName evidence="2">precorrin-2 dehydrogenase</fullName>
        <ecNumber evidence="2">1.3.1.76</ecNumber>
    </recommendedName>
</protein>
<dbReference type="InterPro" id="IPR006366">
    <property type="entry name" value="CobA/CysG_C"/>
</dbReference>
<reference evidence="16" key="2">
    <citation type="submission" date="2015-01" db="EMBL/GenBank/DDBJ databases">
        <title>Evolutionary Origins and Diversification of the Mycorrhizal Mutualists.</title>
        <authorList>
            <consortium name="DOE Joint Genome Institute"/>
            <consortium name="Mycorrhizal Genomics Consortium"/>
            <person name="Kohler A."/>
            <person name="Kuo A."/>
            <person name="Nagy L.G."/>
            <person name="Floudas D."/>
            <person name="Copeland A."/>
            <person name="Barry K.W."/>
            <person name="Cichocki N."/>
            <person name="Veneault-Fourrey C."/>
            <person name="LaButti K."/>
            <person name="Lindquist E.A."/>
            <person name="Lipzen A."/>
            <person name="Lundell T."/>
            <person name="Morin E."/>
            <person name="Murat C."/>
            <person name="Riley R."/>
            <person name="Ohm R."/>
            <person name="Sun H."/>
            <person name="Tunlid A."/>
            <person name="Henrissat B."/>
            <person name="Grigoriev I.V."/>
            <person name="Hibbett D.S."/>
            <person name="Martin F."/>
        </authorList>
    </citation>
    <scope>NUCLEOTIDE SEQUENCE [LARGE SCALE GENOMIC DNA]</scope>
    <source>
        <strain evidence="16">LaAM-08-1</strain>
    </source>
</reference>
<dbReference type="STRING" id="1095629.A0A0C9YA04"/>
<evidence type="ECO:0000259" key="14">
    <source>
        <dbReference type="Pfam" id="PF14824"/>
    </source>
</evidence>
<keyword evidence="6" id="KW-0949">S-adenosyl-L-methionine</keyword>
<dbReference type="GO" id="GO:0043115">
    <property type="term" value="F:precorrin-2 dehydrogenase activity"/>
    <property type="evidence" value="ECO:0007669"/>
    <property type="project" value="UniProtKB-EC"/>
</dbReference>
<feature type="region of interest" description="Disordered" evidence="11">
    <location>
        <begin position="198"/>
        <end position="224"/>
    </location>
</feature>
<dbReference type="InterPro" id="IPR000878">
    <property type="entry name" value="4pyrrol_Mease"/>
</dbReference>
<proteinExistence type="inferred from homology"/>
<dbReference type="Gene3D" id="3.40.1010.10">
    <property type="entry name" value="Cobalt-precorrin-4 Transmethylase, Domain 1"/>
    <property type="match status" value="1"/>
</dbReference>
<dbReference type="InterPro" id="IPR036291">
    <property type="entry name" value="NAD(P)-bd_dom_sf"/>
</dbReference>
<dbReference type="GO" id="GO:0004851">
    <property type="term" value="F:uroporphyrin-III C-methyltransferase activity"/>
    <property type="evidence" value="ECO:0007669"/>
    <property type="project" value="TreeGrafter"/>
</dbReference>
<dbReference type="HOGENOM" id="CLU_011276_2_2_1"/>
<feature type="domain" description="Siroheme synthase central" evidence="14">
    <location>
        <begin position="154"/>
        <end position="176"/>
    </location>
</feature>
<keyword evidence="4" id="KW-0489">Methyltransferase</keyword>
<dbReference type="Gene3D" id="3.30.950.10">
    <property type="entry name" value="Methyltransferase, Cobalt-precorrin-4 Transmethylase, Domain 2"/>
    <property type="match status" value="1"/>
</dbReference>
<dbReference type="EC" id="1.3.1.76" evidence="2"/>
<dbReference type="GO" id="GO:0032259">
    <property type="term" value="P:methylation"/>
    <property type="evidence" value="ECO:0007669"/>
    <property type="project" value="UniProtKB-KW"/>
</dbReference>
<keyword evidence="3" id="KW-0488">Methylation</keyword>
<evidence type="ECO:0000256" key="7">
    <source>
        <dbReference type="ARBA" id="ARBA00023002"/>
    </source>
</evidence>
<dbReference type="InterPro" id="IPR014777">
    <property type="entry name" value="4pyrrole_Mease_sub1"/>
</dbReference>
<name>A0A0C9YA04_9AGAR</name>
<dbReference type="AlphaFoldDB" id="A0A0C9YA04"/>
<dbReference type="Gene3D" id="3.40.50.720">
    <property type="entry name" value="NAD(P)-binding Rossmann-like Domain"/>
    <property type="match status" value="1"/>
</dbReference>
<gene>
    <name evidence="15" type="ORF">K443DRAFT_92245</name>
</gene>
<feature type="domain" description="Siroheme biosynthesis protein Met8 C-terminal" evidence="13">
    <location>
        <begin position="181"/>
        <end position="259"/>
    </location>
</feature>
<evidence type="ECO:0000256" key="5">
    <source>
        <dbReference type="ARBA" id="ARBA00022679"/>
    </source>
</evidence>
<dbReference type="FunFam" id="3.40.1010.10:FF:000006">
    <property type="entry name" value="Siroheme synthase, putative"/>
    <property type="match status" value="1"/>
</dbReference>
<dbReference type="InterPro" id="IPR050161">
    <property type="entry name" value="Siro_Cobalamin_biosynth"/>
</dbReference>
<dbReference type="PANTHER" id="PTHR45790:SF6">
    <property type="entry name" value="UROPORPHYRINOGEN-III C-METHYLTRANSFERASE"/>
    <property type="match status" value="1"/>
</dbReference>
<dbReference type="PANTHER" id="PTHR45790">
    <property type="entry name" value="SIROHEME SYNTHASE-RELATED"/>
    <property type="match status" value="1"/>
</dbReference>
<keyword evidence="5" id="KW-0808">Transferase</keyword>
<dbReference type="InterPro" id="IPR028281">
    <property type="entry name" value="Sirohaem_synthase_central"/>
</dbReference>
<dbReference type="EMBL" id="KN838565">
    <property type="protein sequence ID" value="KIK04868.1"/>
    <property type="molecule type" value="Genomic_DNA"/>
</dbReference>
<evidence type="ECO:0000256" key="1">
    <source>
        <dbReference type="ARBA" id="ARBA00011738"/>
    </source>
</evidence>
<evidence type="ECO:0000256" key="10">
    <source>
        <dbReference type="ARBA" id="ARBA00035662"/>
    </source>
</evidence>
<evidence type="ECO:0000259" key="12">
    <source>
        <dbReference type="Pfam" id="PF00590"/>
    </source>
</evidence>
<dbReference type="Pfam" id="PF13241">
    <property type="entry name" value="NAD_binding_7"/>
    <property type="match status" value="1"/>
</dbReference>
<dbReference type="CDD" id="cd11642">
    <property type="entry name" value="SUMT"/>
    <property type="match status" value="1"/>
</dbReference>
<dbReference type="SUPFAM" id="SSF51735">
    <property type="entry name" value="NAD(P)-binding Rossmann-fold domains"/>
    <property type="match status" value="1"/>
</dbReference>
<keyword evidence="7" id="KW-0560">Oxidoreductase</keyword>
<dbReference type="OrthoDB" id="508204at2759"/>
<dbReference type="Pfam" id="PF14823">
    <property type="entry name" value="Sirohm_synth_C"/>
    <property type="match status" value="1"/>
</dbReference>
<keyword evidence="16" id="KW-1185">Reference proteome</keyword>
<evidence type="ECO:0000313" key="15">
    <source>
        <dbReference type="EMBL" id="KIK04868.1"/>
    </source>
</evidence>
<dbReference type="InterPro" id="IPR035996">
    <property type="entry name" value="4pyrrol_Methylase_sf"/>
</dbReference>
<dbReference type="Proteomes" id="UP000054477">
    <property type="component" value="Unassembled WGS sequence"/>
</dbReference>